<dbReference type="STRING" id="317619.GCA_000332315_04454"/>
<dbReference type="SMART" id="SM00358">
    <property type="entry name" value="DSRM"/>
    <property type="match status" value="1"/>
</dbReference>
<dbReference type="InterPro" id="IPR011907">
    <property type="entry name" value="RNase_III"/>
</dbReference>
<dbReference type="Proteomes" id="UP000034681">
    <property type="component" value="Unassembled WGS sequence"/>
</dbReference>
<comment type="caution">
    <text evidence="11">The sequence shown here is derived from an EMBL/GenBank/DDBJ whole genome shotgun (WGS) entry which is preliminary data.</text>
</comment>
<keyword evidence="8" id="KW-0479">Metal-binding</keyword>
<evidence type="ECO:0000256" key="4">
    <source>
        <dbReference type="ARBA" id="ARBA00022722"/>
    </source>
</evidence>
<dbReference type="CDD" id="cd00593">
    <property type="entry name" value="RIBOc"/>
    <property type="match status" value="1"/>
</dbReference>
<keyword evidence="6 8" id="KW-0378">Hydrolase</keyword>
<dbReference type="Pfam" id="PF00636">
    <property type="entry name" value="Ribonuclease_3"/>
    <property type="match status" value="1"/>
</dbReference>
<dbReference type="GO" id="GO:0008033">
    <property type="term" value="P:tRNA processing"/>
    <property type="evidence" value="ECO:0007669"/>
    <property type="project" value="UniProtKB-KW"/>
</dbReference>
<dbReference type="GO" id="GO:0004525">
    <property type="term" value="F:ribonuclease III activity"/>
    <property type="evidence" value="ECO:0007669"/>
    <property type="project" value="UniProtKB-UniRule"/>
</dbReference>
<dbReference type="PANTHER" id="PTHR11207:SF0">
    <property type="entry name" value="RIBONUCLEASE 3"/>
    <property type="match status" value="1"/>
</dbReference>
<evidence type="ECO:0000256" key="7">
    <source>
        <dbReference type="ARBA" id="ARBA00022884"/>
    </source>
</evidence>
<dbReference type="GO" id="GO:0019843">
    <property type="term" value="F:rRNA binding"/>
    <property type="evidence" value="ECO:0007669"/>
    <property type="project" value="UniProtKB-KW"/>
</dbReference>
<dbReference type="EC" id="3.1.26.3" evidence="8"/>
<comment type="similarity">
    <text evidence="2">Belongs to the ribonuclease III family.</text>
</comment>
<feature type="domain" description="DRBM" evidence="9">
    <location>
        <begin position="168"/>
        <end position="238"/>
    </location>
</feature>
<feature type="binding site" evidence="8">
    <location>
        <position position="129"/>
    </location>
    <ligand>
        <name>Mg(2+)</name>
        <dbReference type="ChEBI" id="CHEBI:18420"/>
    </ligand>
</feature>
<accession>A0A0M2PXG6</accession>
<dbReference type="SUPFAM" id="SSF54768">
    <property type="entry name" value="dsRNA-binding domain-like"/>
    <property type="match status" value="1"/>
</dbReference>
<organism evidence="11 12">
    <name type="scientific">Prochlorothrix hollandica PCC 9006 = CALU 1027</name>
    <dbReference type="NCBI Taxonomy" id="317619"/>
    <lineage>
        <taxon>Bacteria</taxon>
        <taxon>Bacillati</taxon>
        <taxon>Cyanobacteriota</taxon>
        <taxon>Cyanophyceae</taxon>
        <taxon>Prochlorotrichales</taxon>
        <taxon>Prochlorotrichaceae</taxon>
        <taxon>Prochlorothrix</taxon>
    </lineage>
</organism>
<feature type="active site" evidence="8">
    <location>
        <position position="129"/>
    </location>
</feature>
<dbReference type="Gene3D" id="1.10.1520.10">
    <property type="entry name" value="Ribonuclease III domain"/>
    <property type="match status" value="1"/>
</dbReference>
<name>A0A0M2PXG6_PROHO</name>
<evidence type="ECO:0000256" key="6">
    <source>
        <dbReference type="ARBA" id="ARBA00022801"/>
    </source>
</evidence>
<dbReference type="PROSITE" id="PS50137">
    <property type="entry name" value="DS_RBD"/>
    <property type="match status" value="1"/>
</dbReference>
<dbReference type="SUPFAM" id="SSF69065">
    <property type="entry name" value="RNase III domain-like"/>
    <property type="match status" value="1"/>
</dbReference>
<keyword evidence="8" id="KW-0963">Cytoplasm</keyword>
<dbReference type="RefSeq" id="WP_017714549.1">
    <property type="nucleotide sequence ID" value="NZ_KB235944.1"/>
</dbReference>
<keyword evidence="12" id="KW-1185">Reference proteome</keyword>
<keyword evidence="8" id="KW-0699">rRNA-binding</keyword>
<dbReference type="GO" id="GO:0046872">
    <property type="term" value="F:metal ion binding"/>
    <property type="evidence" value="ECO:0007669"/>
    <property type="project" value="UniProtKB-KW"/>
</dbReference>
<dbReference type="SMART" id="SM00535">
    <property type="entry name" value="RIBOc"/>
    <property type="match status" value="1"/>
</dbReference>
<dbReference type="GO" id="GO:0010468">
    <property type="term" value="P:regulation of gene expression"/>
    <property type="evidence" value="ECO:0007669"/>
    <property type="project" value="TreeGrafter"/>
</dbReference>
<dbReference type="HAMAP" id="MF_00104">
    <property type="entry name" value="RNase_III"/>
    <property type="match status" value="1"/>
</dbReference>
<dbReference type="OrthoDB" id="9805026at2"/>
<keyword evidence="8" id="KW-0698">rRNA processing</keyword>
<dbReference type="Gene3D" id="3.30.160.20">
    <property type="match status" value="1"/>
</dbReference>
<keyword evidence="8" id="KW-0819">tRNA processing</keyword>
<dbReference type="AlphaFoldDB" id="A0A0M2PXG6"/>
<comment type="cofactor">
    <cofactor evidence="8">
        <name>Mg(2+)</name>
        <dbReference type="ChEBI" id="CHEBI:18420"/>
    </cofactor>
</comment>
<comment type="catalytic activity">
    <reaction evidence="1 8">
        <text>Endonucleolytic cleavage to 5'-phosphomonoester.</text>
        <dbReference type="EC" id="3.1.26.3"/>
    </reaction>
</comment>
<keyword evidence="7 8" id="KW-0694">RNA-binding</keyword>
<evidence type="ECO:0000259" key="9">
    <source>
        <dbReference type="PROSITE" id="PS50137"/>
    </source>
</evidence>
<dbReference type="eggNOG" id="COG0571">
    <property type="taxonomic scope" value="Bacteria"/>
</dbReference>
<dbReference type="InterPro" id="IPR036389">
    <property type="entry name" value="RNase_III_sf"/>
</dbReference>
<comment type="function">
    <text evidence="8">Digests double-stranded RNA. Involved in the processing of primary rRNA transcript to yield the immediate precursors to the large and small rRNAs (23S and 16S). Processes some mRNAs, and tRNAs when they are encoded in the rRNA operon. Processes pre-crRNA and tracrRNA of type II CRISPR loci if present in the organism.</text>
</comment>
<dbReference type="InterPro" id="IPR000999">
    <property type="entry name" value="RNase_III_dom"/>
</dbReference>
<sequence>MVLPDHRRQSHLEQLVQHLGLSLSPQIHPIQWSLLDLALIHPTASATQNYEQLEFVGDAVVRLATADFLRRTYPEARVGELAALRSVLVSDRTLAQIAEVYSLDRYLIKSNSASHDPTGITTRLADALEAVMAALYLSSQDLSLVHPWLDGHLLPLAEAIRTDPARQNYKAALQEWSQATHKLRPHYQVTETNPTHDALERFTAEVWIQDQCLGRGTGRSIKAAQQAAAQEAFFIVNPPSPP</sequence>
<dbReference type="GO" id="GO:0006397">
    <property type="term" value="P:mRNA processing"/>
    <property type="evidence" value="ECO:0007669"/>
    <property type="project" value="UniProtKB-UniRule"/>
</dbReference>
<dbReference type="Pfam" id="PF00035">
    <property type="entry name" value="dsrm"/>
    <property type="match status" value="1"/>
</dbReference>
<dbReference type="PROSITE" id="PS00517">
    <property type="entry name" value="RNASE_3_1"/>
    <property type="match status" value="1"/>
</dbReference>
<dbReference type="InterPro" id="IPR014720">
    <property type="entry name" value="dsRBD_dom"/>
</dbReference>
<comment type="subunit">
    <text evidence="8">Homodimer.</text>
</comment>
<dbReference type="PROSITE" id="PS50142">
    <property type="entry name" value="RNASE_3_2"/>
    <property type="match status" value="1"/>
</dbReference>
<evidence type="ECO:0000313" key="11">
    <source>
        <dbReference type="EMBL" id="KKJ00850.1"/>
    </source>
</evidence>
<dbReference type="EMBL" id="AJTX02000003">
    <property type="protein sequence ID" value="KKJ00850.1"/>
    <property type="molecule type" value="Genomic_DNA"/>
</dbReference>
<dbReference type="GO" id="GO:0003725">
    <property type="term" value="F:double-stranded RNA binding"/>
    <property type="evidence" value="ECO:0007669"/>
    <property type="project" value="TreeGrafter"/>
</dbReference>
<feature type="binding site" evidence="8">
    <location>
        <position position="54"/>
    </location>
    <ligand>
        <name>Mg(2+)</name>
        <dbReference type="ChEBI" id="CHEBI:18420"/>
    </ligand>
</feature>
<evidence type="ECO:0000313" key="12">
    <source>
        <dbReference type="Proteomes" id="UP000034681"/>
    </source>
</evidence>
<evidence type="ECO:0000259" key="10">
    <source>
        <dbReference type="PROSITE" id="PS50142"/>
    </source>
</evidence>
<feature type="domain" description="RNase III" evidence="10">
    <location>
        <begin position="12"/>
        <end position="140"/>
    </location>
</feature>
<protein>
    <recommendedName>
        <fullName evidence="8">Ribonuclease 3</fullName>
        <ecNumber evidence="8">3.1.26.3</ecNumber>
    </recommendedName>
    <alternativeName>
        <fullName evidence="8">Ribonuclease III</fullName>
        <shortName evidence="8">RNase III</shortName>
    </alternativeName>
</protein>
<dbReference type="PANTHER" id="PTHR11207">
    <property type="entry name" value="RIBONUCLEASE III"/>
    <property type="match status" value="1"/>
</dbReference>
<dbReference type="CDD" id="cd10845">
    <property type="entry name" value="DSRM_RNAse_III_family"/>
    <property type="match status" value="1"/>
</dbReference>
<dbReference type="GO" id="GO:0005737">
    <property type="term" value="C:cytoplasm"/>
    <property type="evidence" value="ECO:0007669"/>
    <property type="project" value="UniProtKB-SubCell"/>
</dbReference>
<dbReference type="GO" id="GO:0006364">
    <property type="term" value="P:rRNA processing"/>
    <property type="evidence" value="ECO:0007669"/>
    <property type="project" value="UniProtKB-UniRule"/>
</dbReference>
<evidence type="ECO:0000256" key="3">
    <source>
        <dbReference type="ARBA" id="ARBA00022664"/>
    </source>
</evidence>
<keyword evidence="4 8" id="KW-0540">Nuclease</keyword>
<comment type="subcellular location">
    <subcellularLocation>
        <location evidence="8">Cytoplasm</location>
    </subcellularLocation>
</comment>
<gene>
    <name evidence="8" type="primary">rnc</name>
    <name evidence="11" type="ORF">PROH_05180</name>
</gene>
<feature type="binding site" evidence="8">
    <location>
        <position position="126"/>
    </location>
    <ligand>
        <name>Mg(2+)</name>
        <dbReference type="ChEBI" id="CHEBI:18420"/>
    </ligand>
</feature>
<reference evidence="11" key="1">
    <citation type="submission" date="2012-04" db="EMBL/GenBank/DDBJ databases">
        <authorList>
            <person name="Borisov I.G."/>
            <person name="Ivanikova N.V."/>
            <person name="Pinevich A.V."/>
        </authorList>
    </citation>
    <scope>NUCLEOTIDE SEQUENCE [LARGE SCALE GENOMIC DNA]</scope>
    <source>
        <strain evidence="11">CALU 1027</strain>
    </source>
</reference>
<evidence type="ECO:0000256" key="1">
    <source>
        <dbReference type="ARBA" id="ARBA00000109"/>
    </source>
</evidence>
<feature type="active site" evidence="8">
    <location>
        <position position="58"/>
    </location>
</feature>
<evidence type="ECO:0000256" key="8">
    <source>
        <dbReference type="HAMAP-Rule" id="MF_00104"/>
    </source>
</evidence>
<keyword evidence="3 8" id="KW-0507">mRNA processing</keyword>
<keyword evidence="5 8" id="KW-0255">Endonuclease</keyword>
<evidence type="ECO:0000256" key="2">
    <source>
        <dbReference type="ARBA" id="ARBA00010183"/>
    </source>
</evidence>
<dbReference type="NCBIfam" id="TIGR02191">
    <property type="entry name" value="RNaseIII"/>
    <property type="match status" value="1"/>
</dbReference>
<proteinExistence type="inferred from homology"/>
<keyword evidence="8" id="KW-0460">Magnesium</keyword>
<evidence type="ECO:0000256" key="5">
    <source>
        <dbReference type="ARBA" id="ARBA00022759"/>
    </source>
</evidence>